<evidence type="ECO:0000256" key="1">
    <source>
        <dbReference type="ARBA" id="ARBA00023015"/>
    </source>
</evidence>
<dbReference type="Pfam" id="PF12833">
    <property type="entry name" value="HTH_18"/>
    <property type="match status" value="1"/>
</dbReference>
<sequence length="303" mass="34683">MKFQKNVAQSPSSNEVGVYGETVIEPGFYILKFNNETNDNQTFKREVSSNFIQFHFCIKGSAIFSFNEGNYVLPLKEDNSLLLYNPQRDLPLNLSLQKNSWVLSILLPINKFHSLFSTEASYITFLSEENKDRKYYKDAQITPSMAIVLNQLMNYSLHPIIKPLYFKGKVYELLSLYFNRPADADIEQCPFLADEDNVSKIKKAKQIIVSRMAEPPTLQELADEINLPINRLKEGFKQIYGDSVFSFLFDYKMEVARQLLATGIHNVNEVGLKVGYSASSHFISAFKKKFGTTPKKFLMSLNA</sequence>
<evidence type="ECO:0000256" key="2">
    <source>
        <dbReference type="ARBA" id="ARBA00023125"/>
    </source>
</evidence>
<accession>A0A1M6C851</accession>
<proteinExistence type="predicted"/>
<feature type="domain" description="HTH araC/xylS-type" evidence="4">
    <location>
        <begin position="202"/>
        <end position="300"/>
    </location>
</feature>
<dbReference type="Proteomes" id="UP000184172">
    <property type="component" value="Unassembled WGS sequence"/>
</dbReference>
<reference evidence="6" key="1">
    <citation type="submission" date="2016-11" db="EMBL/GenBank/DDBJ databases">
        <authorList>
            <person name="Varghese N."/>
            <person name="Submissions S."/>
        </authorList>
    </citation>
    <scope>NUCLEOTIDE SEQUENCE [LARGE SCALE GENOMIC DNA]</scope>
    <source>
        <strain evidence="6">DSM 26349</strain>
    </source>
</reference>
<keyword evidence="2" id="KW-0238">DNA-binding</keyword>
<dbReference type="InterPro" id="IPR018062">
    <property type="entry name" value="HTH_AraC-typ_CS"/>
</dbReference>
<dbReference type="InterPro" id="IPR009057">
    <property type="entry name" value="Homeodomain-like_sf"/>
</dbReference>
<dbReference type="InterPro" id="IPR053142">
    <property type="entry name" value="PchR_regulatory_protein"/>
</dbReference>
<evidence type="ECO:0000256" key="3">
    <source>
        <dbReference type="ARBA" id="ARBA00023163"/>
    </source>
</evidence>
<dbReference type="PROSITE" id="PS01124">
    <property type="entry name" value="HTH_ARAC_FAMILY_2"/>
    <property type="match status" value="1"/>
</dbReference>
<dbReference type="EMBL" id="FQYV01000003">
    <property type="protein sequence ID" value="SHI57197.1"/>
    <property type="molecule type" value="Genomic_DNA"/>
</dbReference>
<dbReference type="GO" id="GO:0043565">
    <property type="term" value="F:sequence-specific DNA binding"/>
    <property type="evidence" value="ECO:0007669"/>
    <property type="project" value="InterPro"/>
</dbReference>
<evidence type="ECO:0000259" key="4">
    <source>
        <dbReference type="PROSITE" id="PS01124"/>
    </source>
</evidence>
<dbReference type="SUPFAM" id="SSF46689">
    <property type="entry name" value="Homeodomain-like"/>
    <property type="match status" value="1"/>
</dbReference>
<dbReference type="PANTHER" id="PTHR47893">
    <property type="entry name" value="REGULATORY PROTEIN PCHR"/>
    <property type="match status" value="1"/>
</dbReference>
<dbReference type="PANTHER" id="PTHR47893:SF1">
    <property type="entry name" value="REGULATORY PROTEIN PCHR"/>
    <property type="match status" value="1"/>
</dbReference>
<dbReference type="STRING" id="797419.SAMN05216556_103163"/>
<organism evidence="5 6">
    <name type="scientific">Aequorivita viscosa</name>
    <dbReference type="NCBI Taxonomy" id="797419"/>
    <lineage>
        <taxon>Bacteria</taxon>
        <taxon>Pseudomonadati</taxon>
        <taxon>Bacteroidota</taxon>
        <taxon>Flavobacteriia</taxon>
        <taxon>Flavobacteriales</taxon>
        <taxon>Flavobacteriaceae</taxon>
        <taxon>Aequorivita</taxon>
    </lineage>
</organism>
<dbReference type="AlphaFoldDB" id="A0A1M6C851"/>
<dbReference type="InterPro" id="IPR018060">
    <property type="entry name" value="HTH_AraC"/>
</dbReference>
<dbReference type="OrthoDB" id="799767at2"/>
<evidence type="ECO:0000313" key="6">
    <source>
        <dbReference type="Proteomes" id="UP000184172"/>
    </source>
</evidence>
<keyword evidence="6" id="KW-1185">Reference proteome</keyword>
<dbReference type="RefSeq" id="WP_073215067.1">
    <property type="nucleotide sequence ID" value="NZ_FNNS01000003.1"/>
</dbReference>
<dbReference type="GO" id="GO:0003700">
    <property type="term" value="F:DNA-binding transcription factor activity"/>
    <property type="evidence" value="ECO:0007669"/>
    <property type="project" value="InterPro"/>
</dbReference>
<protein>
    <submittedName>
        <fullName evidence="5">Transcriptional regulator, AraC family</fullName>
    </submittedName>
</protein>
<dbReference type="PRINTS" id="PR00032">
    <property type="entry name" value="HTHARAC"/>
</dbReference>
<keyword evidence="3" id="KW-0804">Transcription</keyword>
<evidence type="ECO:0000313" key="5">
    <source>
        <dbReference type="EMBL" id="SHI57197.1"/>
    </source>
</evidence>
<keyword evidence="1" id="KW-0805">Transcription regulation</keyword>
<name>A0A1M6C851_9FLAO</name>
<dbReference type="Gene3D" id="1.10.10.60">
    <property type="entry name" value="Homeodomain-like"/>
    <property type="match status" value="1"/>
</dbReference>
<dbReference type="InterPro" id="IPR020449">
    <property type="entry name" value="Tscrpt_reg_AraC-type_HTH"/>
</dbReference>
<dbReference type="SMART" id="SM00342">
    <property type="entry name" value="HTH_ARAC"/>
    <property type="match status" value="1"/>
</dbReference>
<gene>
    <name evidence="5" type="ORF">SAMN04487908_103162</name>
</gene>
<dbReference type="PROSITE" id="PS00041">
    <property type="entry name" value="HTH_ARAC_FAMILY_1"/>
    <property type="match status" value="1"/>
</dbReference>